<dbReference type="AlphaFoldDB" id="A0A9X0HN51"/>
<evidence type="ECO:0000313" key="3">
    <source>
        <dbReference type="Proteomes" id="UP000054223"/>
    </source>
</evidence>
<evidence type="ECO:0000313" key="2">
    <source>
        <dbReference type="EMBL" id="KUG09062.1"/>
    </source>
</evidence>
<accession>A0A9X0HN51</accession>
<protein>
    <recommendedName>
        <fullName evidence="4">DUF4133 domain-containing protein</fullName>
    </recommendedName>
</protein>
<dbReference type="EMBL" id="LNAL01000005">
    <property type="protein sequence ID" value="KUG09062.1"/>
    <property type="molecule type" value="Genomic_DNA"/>
</dbReference>
<feature type="transmembrane region" description="Helical" evidence="1">
    <location>
        <begin position="48"/>
        <end position="67"/>
    </location>
</feature>
<proteinExistence type="predicted"/>
<comment type="caution">
    <text evidence="2">The sequence shown here is derived from an EMBL/GenBank/DDBJ whole genome shotgun (WGS) entry which is preliminary data.</text>
</comment>
<gene>
    <name evidence="2" type="ORF">ASU33_19770</name>
</gene>
<evidence type="ECO:0008006" key="4">
    <source>
        <dbReference type="Google" id="ProtNLM"/>
    </source>
</evidence>
<name>A0A9X0HN51_SOLP1</name>
<organism evidence="2 3">
    <name type="scientific">Solirubrum puertoriconensis</name>
    <dbReference type="NCBI Taxonomy" id="1751427"/>
    <lineage>
        <taxon>Bacteria</taxon>
        <taxon>Pseudomonadati</taxon>
        <taxon>Bacteroidota</taxon>
        <taxon>Cytophagia</taxon>
        <taxon>Cytophagales</taxon>
    </lineage>
</organism>
<feature type="transmembrane region" description="Helical" evidence="1">
    <location>
        <begin position="21"/>
        <end position="42"/>
    </location>
</feature>
<keyword evidence="1" id="KW-0812">Transmembrane</keyword>
<dbReference type="Pfam" id="PF13571">
    <property type="entry name" value="DUF4133"/>
    <property type="match status" value="1"/>
</dbReference>
<dbReference type="Proteomes" id="UP000054223">
    <property type="component" value="Unassembled WGS sequence"/>
</dbReference>
<keyword evidence="1" id="KW-0472">Membrane</keyword>
<evidence type="ECO:0000256" key="1">
    <source>
        <dbReference type="SAM" id="Phobius"/>
    </source>
</evidence>
<keyword evidence="1" id="KW-1133">Transmembrane helix</keyword>
<sequence>MPLPINKGIGKPVEFKGLVGVYLAYLAAGLGAVFLLALTLLVAGVNSYLVVLLALSLGGLVFARVFALNRRYGEFGALKARARRRQPRRIVSRRPRLFLTLTSERT</sequence>
<dbReference type="InterPro" id="IPR025407">
    <property type="entry name" value="DUF4133"/>
</dbReference>
<keyword evidence="3" id="KW-1185">Reference proteome</keyword>
<reference evidence="2 3" key="1">
    <citation type="submission" date="2015-11" db="EMBL/GenBank/DDBJ databases">
        <title>Solirubrum puertoriconensis gen. nov. an environmental bacteria isolated in Puerto Rico.</title>
        <authorList>
            <person name="Cuebas-Irizarry M.F."/>
            <person name="Montalvo-Rodriguez R."/>
        </authorList>
    </citation>
    <scope>NUCLEOTIDE SEQUENCE [LARGE SCALE GENOMIC DNA]</scope>
    <source>
        <strain evidence="2 3">MC1A</strain>
    </source>
</reference>